<feature type="transmembrane region" description="Helical" evidence="1">
    <location>
        <begin position="41"/>
        <end position="59"/>
    </location>
</feature>
<reference evidence="2 3" key="1">
    <citation type="submission" date="2021-03" db="EMBL/GenBank/DDBJ databases">
        <title>Assistant Professor.</title>
        <authorList>
            <person name="Huq M.A."/>
        </authorList>
    </citation>
    <scope>NUCLEOTIDE SEQUENCE [LARGE SCALE GENOMIC DNA]</scope>
    <source>
        <strain evidence="2 3">MAH-29</strain>
    </source>
</reference>
<name>A0ABS3Z412_9BACT</name>
<evidence type="ECO:0000313" key="3">
    <source>
        <dbReference type="Proteomes" id="UP000677244"/>
    </source>
</evidence>
<proteinExistence type="predicted"/>
<dbReference type="RefSeq" id="WP_209143934.1">
    <property type="nucleotide sequence ID" value="NZ_JAGHKO010000017.1"/>
</dbReference>
<keyword evidence="1" id="KW-0472">Membrane</keyword>
<gene>
    <name evidence="2" type="ORF">J7I42_31725</name>
</gene>
<feature type="transmembrane region" description="Helical" evidence="1">
    <location>
        <begin position="79"/>
        <end position="100"/>
    </location>
</feature>
<dbReference type="Proteomes" id="UP000677244">
    <property type="component" value="Unassembled WGS sequence"/>
</dbReference>
<evidence type="ECO:0008006" key="4">
    <source>
        <dbReference type="Google" id="ProtNLM"/>
    </source>
</evidence>
<keyword evidence="1" id="KW-0812">Transmembrane</keyword>
<organism evidence="2 3">
    <name type="scientific">Niastella soli</name>
    <dbReference type="NCBI Taxonomy" id="2821487"/>
    <lineage>
        <taxon>Bacteria</taxon>
        <taxon>Pseudomonadati</taxon>
        <taxon>Bacteroidota</taxon>
        <taxon>Chitinophagia</taxon>
        <taxon>Chitinophagales</taxon>
        <taxon>Chitinophagaceae</taxon>
        <taxon>Niastella</taxon>
    </lineage>
</organism>
<evidence type="ECO:0000256" key="1">
    <source>
        <dbReference type="SAM" id="Phobius"/>
    </source>
</evidence>
<protein>
    <recommendedName>
        <fullName evidence="4">Transglycosylase</fullName>
    </recommendedName>
</protein>
<feature type="transmembrane region" description="Helical" evidence="1">
    <location>
        <begin position="16"/>
        <end position="34"/>
    </location>
</feature>
<evidence type="ECO:0000313" key="2">
    <source>
        <dbReference type="EMBL" id="MBO9204901.1"/>
    </source>
</evidence>
<comment type="caution">
    <text evidence="2">The sequence shown here is derived from an EMBL/GenBank/DDBJ whole genome shotgun (WGS) entry which is preliminary data.</text>
</comment>
<sequence length="106" mass="11307">MAYIYKNRFTMTLTELLILLVIAAICGGVGQSLAGYDLGGCFVSIIVGFIGAYIGLWIAGKFGLPEIFAIKVGGKTFPVVWAVVGSAFFTLIIALLRGAIFGRNRL</sequence>
<dbReference type="EMBL" id="JAGHKO010000017">
    <property type="protein sequence ID" value="MBO9204901.1"/>
    <property type="molecule type" value="Genomic_DNA"/>
</dbReference>
<accession>A0ABS3Z412</accession>
<keyword evidence="1" id="KW-1133">Transmembrane helix</keyword>
<keyword evidence="3" id="KW-1185">Reference proteome</keyword>